<evidence type="ECO:0000256" key="3">
    <source>
        <dbReference type="ARBA" id="ARBA00023054"/>
    </source>
</evidence>
<keyword evidence="3" id="KW-0175">Coiled coil</keyword>
<dbReference type="Pfam" id="PF07540">
    <property type="entry name" value="NOC3p"/>
    <property type="match status" value="1"/>
</dbReference>
<evidence type="ECO:0000256" key="2">
    <source>
        <dbReference type="ARBA" id="ARBA00007797"/>
    </source>
</evidence>
<evidence type="ECO:0000256" key="4">
    <source>
        <dbReference type="ARBA" id="ARBA00023242"/>
    </source>
</evidence>
<comment type="caution">
    <text evidence="10">The sequence shown here is derived from an EMBL/GenBank/DDBJ whole genome shotgun (WGS) entry which is preliminary data.</text>
</comment>
<feature type="domain" description="Nucleolar complex-associated protein 3 N-terminal" evidence="9">
    <location>
        <begin position="219"/>
        <end position="311"/>
    </location>
</feature>
<accession>A0ABP1RT43</accession>
<evidence type="ECO:0000259" key="9">
    <source>
        <dbReference type="Pfam" id="PF07540"/>
    </source>
</evidence>
<gene>
    <name evidence="10" type="ORF">ODALV1_LOCUS25867</name>
</gene>
<comment type="similarity">
    <text evidence="2">Belongs to the CBF/MAK21 family.</text>
</comment>
<dbReference type="SUPFAM" id="SSF48371">
    <property type="entry name" value="ARM repeat"/>
    <property type="match status" value="1"/>
</dbReference>
<proteinExistence type="inferred from homology"/>
<dbReference type="Proteomes" id="UP001642540">
    <property type="component" value="Unassembled WGS sequence"/>
</dbReference>
<keyword evidence="4" id="KW-0539">Nucleus</keyword>
<feature type="compositionally biased region" description="Acidic residues" evidence="7">
    <location>
        <begin position="184"/>
        <end position="199"/>
    </location>
</feature>
<name>A0ABP1RT43_9HEXA</name>
<feature type="region of interest" description="Disordered" evidence="7">
    <location>
        <begin position="155"/>
        <end position="199"/>
    </location>
</feature>
<feature type="region of interest" description="Disordered" evidence="7">
    <location>
        <begin position="1"/>
        <end position="46"/>
    </location>
</feature>
<dbReference type="InterPro" id="IPR005612">
    <property type="entry name" value="CCAAT-binding_factor"/>
</dbReference>
<feature type="domain" description="CCAAT-binding factor" evidence="8">
    <location>
        <begin position="560"/>
        <end position="711"/>
    </location>
</feature>
<dbReference type="InterPro" id="IPR016903">
    <property type="entry name" value="Nucleolar_cplx-assoc_3"/>
</dbReference>
<evidence type="ECO:0000256" key="6">
    <source>
        <dbReference type="ARBA" id="ARBA00032937"/>
    </source>
</evidence>
<feature type="compositionally biased region" description="Basic residues" evidence="7">
    <location>
        <begin position="17"/>
        <end position="36"/>
    </location>
</feature>
<protein>
    <recommendedName>
        <fullName evidence="6">NOC3-like protein</fullName>
    </recommendedName>
    <alternativeName>
        <fullName evidence="5">Nucleolar complex-associated protein 3-like protein</fullName>
    </alternativeName>
</protein>
<dbReference type="PANTHER" id="PTHR14428">
    <property type="entry name" value="NUCLEOLAR COMPLEX PROTEIN 3"/>
    <property type="match status" value="1"/>
</dbReference>
<dbReference type="InterPro" id="IPR016024">
    <property type="entry name" value="ARM-type_fold"/>
</dbReference>
<evidence type="ECO:0000256" key="5">
    <source>
        <dbReference type="ARBA" id="ARBA00032701"/>
    </source>
</evidence>
<dbReference type="EMBL" id="CAXLJM020000107">
    <property type="protein sequence ID" value="CAL8135187.1"/>
    <property type="molecule type" value="Genomic_DNA"/>
</dbReference>
<dbReference type="Pfam" id="PF03914">
    <property type="entry name" value="CBF"/>
    <property type="match status" value="1"/>
</dbReference>
<organism evidence="10 11">
    <name type="scientific">Orchesella dallaii</name>
    <dbReference type="NCBI Taxonomy" id="48710"/>
    <lineage>
        <taxon>Eukaryota</taxon>
        <taxon>Metazoa</taxon>
        <taxon>Ecdysozoa</taxon>
        <taxon>Arthropoda</taxon>
        <taxon>Hexapoda</taxon>
        <taxon>Collembola</taxon>
        <taxon>Entomobryomorpha</taxon>
        <taxon>Entomobryoidea</taxon>
        <taxon>Orchesellidae</taxon>
        <taxon>Orchesellinae</taxon>
        <taxon>Orchesella</taxon>
    </lineage>
</organism>
<evidence type="ECO:0000256" key="1">
    <source>
        <dbReference type="ARBA" id="ARBA00004604"/>
    </source>
</evidence>
<dbReference type="InterPro" id="IPR011501">
    <property type="entry name" value="Noc3_N"/>
</dbReference>
<comment type="subcellular location">
    <subcellularLocation>
        <location evidence="1">Nucleus</location>
        <location evidence="1">Nucleolus</location>
    </subcellularLocation>
</comment>
<dbReference type="PANTHER" id="PTHR14428:SF5">
    <property type="entry name" value="NUCLEOLAR COMPLEX PROTEIN 3 HOMOLOG"/>
    <property type="match status" value="1"/>
</dbReference>
<evidence type="ECO:0000259" key="8">
    <source>
        <dbReference type="Pfam" id="PF03914"/>
    </source>
</evidence>
<keyword evidence="11" id="KW-1185">Reference proteome</keyword>
<reference evidence="10 11" key="1">
    <citation type="submission" date="2024-08" db="EMBL/GenBank/DDBJ databases">
        <authorList>
            <person name="Cucini C."/>
            <person name="Frati F."/>
        </authorList>
    </citation>
    <scope>NUCLEOTIDE SEQUENCE [LARGE SCALE GENOMIC DNA]</scope>
</reference>
<evidence type="ECO:0000256" key="7">
    <source>
        <dbReference type="SAM" id="MobiDB-lite"/>
    </source>
</evidence>
<evidence type="ECO:0000313" key="11">
    <source>
        <dbReference type="Proteomes" id="UP001642540"/>
    </source>
</evidence>
<sequence length="813" mass="92226">MGRKNDKTTKSGGVKMSAHKLKNIKGKKLSSGKRTKSRDISKARKKLQVRIRKRLANNGNVSIKEPEAVLEDVLDMIPEEDLPHLRKESFRNTFSLVKAGGDDYRKHKRREEEDVDDDLEIEYEEAFTKIKERMEQKKTLLPIKTQKGLHYPTIPVNNDNEEVRNSSNSNAAPAVKKVKRDGIDGGDDDGDDDHEDYENTPEVTTAMMIARRARKLAEYKVRIGVLCSAFLEDPENRLQTLDGVLAFMETKESCVVIAVPKLAILSLQAIFKDVLPLYPIKHTETDGVKLKKDTRQLQTYEASLLKKYKLYMQKLEKLVGRYCPERSKTHLSKAESKLGKIALMCMCRMLESHPYFNLSVNIVNFIVPLLNHWCPTVRETVTNTVKTIFCCDKRGEISYEIVRRINILIKSKLKSGSGHIRKDVLDVLLALRIKEADLDKEKEEEAHPSGRKMTFEQRKMLSKRERKKSKELVQLEKELLEASAEESKSRKVHFFTEITKSVFTIYFRALKTSSRSSILSSVLEGLSKFAHVISIDYFGDLFKVLQGILMDQGVPERQFLLSIATVLAVLDGQGSALAMDPAAFHKHLYNFLLNLRCGKVQSNTALALRCVRLASGRKKMPAPRVIAFAKRLATVALQVEHHDAVAAIQQLKHIMRLHPNSLALLDCEGGGASGVYLPELEDPDHCCAQSTTLWEVIPLMSHYHPWVSAAAMGVVETEKSMLLGQITQMSPELIAESYNPVPEMEFTPKLKIPSKNVAARKSRLRSSLVFKPKTEYFSQTVGSFQFQQYADRDDADITDTFCQQRYLFNVLRP</sequence>
<evidence type="ECO:0000313" key="10">
    <source>
        <dbReference type="EMBL" id="CAL8135187.1"/>
    </source>
</evidence>
<feature type="region of interest" description="Disordered" evidence="7">
    <location>
        <begin position="441"/>
        <end position="463"/>
    </location>
</feature>